<dbReference type="InterPro" id="IPR007709">
    <property type="entry name" value="N-FG_amidohydro"/>
</dbReference>
<reference evidence="1 2" key="1">
    <citation type="submission" date="2023-05" db="EMBL/GenBank/DDBJ databases">
        <title>Chelatococcus sp. nov., a moderately thermophilic bacterium isolated from hot spring microbial mat.</title>
        <authorList>
            <person name="Hu C.-J."/>
            <person name="Li W.-J."/>
        </authorList>
    </citation>
    <scope>NUCLEOTIDE SEQUENCE [LARGE SCALE GENOMIC DNA]</scope>
    <source>
        <strain evidence="1 2">SYSU G07232</strain>
    </source>
</reference>
<dbReference type="SUPFAM" id="SSF53187">
    <property type="entry name" value="Zn-dependent exopeptidases"/>
    <property type="match status" value="1"/>
</dbReference>
<evidence type="ECO:0000313" key="1">
    <source>
        <dbReference type="EMBL" id="MDJ1159361.1"/>
    </source>
</evidence>
<proteinExistence type="predicted"/>
<protein>
    <submittedName>
        <fullName evidence="1">N-formylglutamate amidohydrolase</fullName>
    </submittedName>
</protein>
<comment type="caution">
    <text evidence="1">The sequence shown here is derived from an EMBL/GenBank/DDBJ whole genome shotgun (WGS) entry which is preliminary data.</text>
</comment>
<dbReference type="PIRSF" id="PIRSF029730">
    <property type="entry name" value="UCP029730"/>
    <property type="match status" value="1"/>
</dbReference>
<keyword evidence="2" id="KW-1185">Reference proteome</keyword>
<dbReference type="InterPro" id="IPR011227">
    <property type="entry name" value="UCP029730"/>
</dbReference>
<organism evidence="1 2">
    <name type="scientific">Chelatococcus albus</name>
    <dbReference type="NCBI Taxonomy" id="3047466"/>
    <lineage>
        <taxon>Bacteria</taxon>
        <taxon>Pseudomonadati</taxon>
        <taxon>Pseudomonadota</taxon>
        <taxon>Alphaproteobacteria</taxon>
        <taxon>Hyphomicrobiales</taxon>
        <taxon>Chelatococcaceae</taxon>
        <taxon>Chelatococcus</taxon>
    </lineage>
</organism>
<dbReference type="Proteomes" id="UP001321492">
    <property type="component" value="Unassembled WGS sequence"/>
</dbReference>
<name>A0ABT7AJ13_9HYPH</name>
<evidence type="ECO:0000313" key="2">
    <source>
        <dbReference type="Proteomes" id="UP001321492"/>
    </source>
</evidence>
<dbReference type="Pfam" id="PF05013">
    <property type="entry name" value="FGase"/>
    <property type="match status" value="1"/>
</dbReference>
<sequence>MLAGPSHPFIAQAEAIAVENAAGRGRLLLVCDHAVKDLPAVFGDLGLDADARASHIAWDPGALPVSRGIAAAMDAPLVFPRVSRLVIDCNRSPDAPDSIVTLSENTVIAANDGLGDEARLARVGAIYSPFHAAVDALIDTRLTRRLPTAVVAVHSFTPVYRGKARPWHVGILSNRDRRLADHLIAGLGAEADLVVGDNEPYSPADRVYHTLERHAEARGLPCVMIELRNDLIATPATQAAWARHLVRHLESGCAELFGPPA</sequence>
<dbReference type="Gene3D" id="3.40.630.40">
    <property type="entry name" value="Zn-dependent exopeptidases"/>
    <property type="match status" value="1"/>
</dbReference>
<accession>A0ABT7AJ13</accession>
<gene>
    <name evidence="1" type="ORF">QNA08_14070</name>
</gene>
<dbReference type="EMBL" id="JASJEV010000009">
    <property type="protein sequence ID" value="MDJ1159361.1"/>
    <property type="molecule type" value="Genomic_DNA"/>
</dbReference>